<gene>
    <name evidence="1" type="ORF">UFOVP1184_34</name>
</gene>
<protein>
    <submittedName>
        <fullName evidence="1">Uncharacterized protein</fullName>
    </submittedName>
</protein>
<dbReference type="EMBL" id="LR797135">
    <property type="protein sequence ID" value="CAB4189376.1"/>
    <property type="molecule type" value="Genomic_DNA"/>
</dbReference>
<name>A0A6J5R3T3_9CAUD</name>
<proteinExistence type="predicted"/>
<evidence type="ECO:0000313" key="1">
    <source>
        <dbReference type="EMBL" id="CAB4189376.1"/>
    </source>
</evidence>
<reference evidence="1" key="1">
    <citation type="submission" date="2020-05" db="EMBL/GenBank/DDBJ databases">
        <authorList>
            <person name="Chiriac C."/>
            <person name="Salcher M."/>
            <person name="Ghai R."/>
            <person name="Kavagutti S V."/>
        </authorList>
    </citation>
    <scope>NUCLEOTIDE SEQUENCE</scope>
</reference>
<accession>A0A6J5R3T3</accession>
<sequence length="115" mass="12861">MSEVKEGYNGWANWQTWLTNLWIDNDGYAGGSLGVSEEADRIVAKNLDNDDALGDSTSELADWIQEQIDNDLHQHNGALVGLLSDIVNDFIGTVDWRDIAEHYCKDALHDAERAQ</sequence>
<organism evidence="1">
    <name type="scientific">uncultured Caudovirales phage</name>
    <dbReference type="NCBI Taxonomy" id="2100421"/>
    <lineage>
        <taxon>Viruses</taxon>
        <taxon>Duplodnaviria</taxon>
        <taxon>Heunggongvirae</taxon>
        <taxon>Uroviricota</taxon>
        <taxon>Caudoviricetes</taxon>
        <taxon>Peduoviridae</taxon>
        <taxon>Maltschvirus</taxon>
        <taxon>Maltschvirus maltsch</taxon>
    </lineage>
</organism>